<evidence type="ECO:0000313" key="2">
    <source>
        <dbReference type="Proteomes" id="UP000235965"/>
    </source>
</evidence>
<dbReference type="PANTHER" id="PTHR46060:SF1">
    <property type="entry name" value="MARINER MOS1 TRANSPOSASE-LIKE PROTEIN"/>
    <property type="match status" value="1"/>
</dbReference>
<sequence>IHDLIHFLHAKIMSSAEIHGELYAVYSRNIMSGAKIRQRSRMFTMEREVVGRPSVAIDGLLYSTDQEICERRHFTISEFSSEFPQISSNFLCEIITVRLGYHKFCATWVPKILTGAYKMDHFDWELFDHPSYGPDLAPSEYHLFTYLKNWLRSQSFNNNEELMEGVKMWLSSQAADFFDIGLQNLLPNTTSASVLEGD</sequence>
<accession>A0A2J7R4W6</accession>
<dbReference type="GO" id="GO:0003676">
    <property type="term" value="F:nucleic acid binding"/>
    <property type="evidence" value="ECO:0007669"/>
    <property type="project" value="InterPro"/>
</dbReference>
<dbReference type="PANTHER" id="PTHR46060">
    <property type="entry name" value="MARINER MOS1 TRANSPOSASE-LIKE PROTEIN"/>
    <property type="match status" value="1"/>
</dbReference>
<comment type="caution">
    <text evidence="1">The sequence shown here is derived from an EMBL/GenBank/DDBJ whole genome shotgun (WGS) entry which is preliminary data.</text>
</comment>
<gene>
    <name evidence="1" type="ORF">B7P43_G09442</name>
</gene>
<feature type="non-terminal residue" evidence="1">
    <location>
        <position position="1"/>
    </location>
</feature>
<keyword evidence="2" id="KW-1185">Reference proteome</keyword>
<dbReference type="InterPro" id="IPR036397">
    <property type="entry name" value="RNaseH_sf"/>
</dbReference>
<organism evidence="1 2">
    <name type="scientific">Cryptotermes secundus</name>
    <dbReference type="NCBI Taxonomy" id="105785"/>
    <lineage>
        <taxon>Eukaryota</taxon>
        <taxon>Metazoa</taxon>
        <taxon>Ecdysozoa</taxon>
        <taxon>Arthropoda</taxon>
        <taxon>Hexapoda</taxon>
        <taxon>Insecta</taxon>
        <taxon>Pterygota</taxon>
        <taxon>Neoptera</taxon>
        <taxon>Polyneoptera</taxon>
        <taxon>Dictyoptera</taxon>
        <taxon>Blattodea</taxon>
        <taxon>Blattoidea</taxon>
        <taxon>Termitoidae</taxon>
        <taxon>Kalotermitidae</taxon>
        <taxon>Cryptotermitinae</taxon>
        <taxon>Cryptotermes</taxon>
    </lineage>
</organism>
<dbReference type="InterPro" id="IPR052709">
    <property type="entry name" value="Transposase-MT_Hybrid"/>
</dbReference>
<dbReference type="EMBL" id="NEVH01007402">
    <property type="protein sequence ID" value="PNF35875.1"/>
    <property type="molecule type" value="Genomic_DNA"/>
</dbReference>
<dbReference type="Gene3D" id="3.30.420.10">
    <property type="entry name" value="Ribonuclease H-like superfamily/Ribonuclease H"/>
    <property type="match status" value="1"/>
</dbReference>
<name>A0A2J7R4W6_9NEOP</name>
<dbReference type="OrthoDB" id="6753549at2759"/>
<dbReference type="InParanoid" id="A0A2J7R4W6"/>
<reference evidence="1 2" key="1">
    <citation type="submission" date="2017-12" db="EMBL/GenBank/DDBJ databases">
        <title>Hemimetabolous genomes reveal molecular basis of termite eusociality.</title>
        <authorList>
            <person name="Harrison M.C."/>
            <person name="Jongepier E."/>
            <person name="Robertson H.M."/>
            <person name="Arning N."/>
            <person name="Bitard-Feildel T."/>
            <person name="Chao H."/>
            <person name="Childers C.P."/>
            <person name="Dinh H."/>
            <person name="Doddapaneni H."/>
            <person name="Dugan S."/>
            <person name="Gowin J."/>
            <person name="Greiner C."/>
            <person name="Han Y."/>
            <person name="Hu H."/>
            <person name="Hughes D.S.T."/>
            <person name="Huylmans A.-K."/>
            <person name="Kemena C."/>
            <person name="Kremer L.P.M."/>
            <person name="Lee S.L."/>
            <person name="Lopez-Ezquerra A."/>
            <person name="Mallet L."/>
            <person name="Monroy-Kuhn J.M."/>
            <person name="Moser A."/>
            <person name="Murali S.C."/>
            <person name="Muzny D.M."/>
            <person name="Otani S."/>
            <person name="Piulachs M.-D."/>
            <person name="Poelchau M."/>
            <person name="Qu J."/>
            <person name="Schaub F."/>
            <person name="Wada-Katsumata A."/>
            <person name="Worley K.C."/>
            <person name="Xie Q."/>
            <person name="Ylla G."/>
            <person name="Poulsen M."/>
            <person name="Gibbs R.A."/>
            <person name="Schal C."/>
            <person name="Richards S."/>
            <person name="Belles X."/>
            <person name="Korb J."/>
            <person name="Bornberg-Bauer E."/>
        </authorList>
    </citation>
    <scope>NUCLEOTIDE SEQUENCE [LARGE SCALE GENOMIC DNA]</scope>
    <source>
        <tissue evidence="1">Whole body</tissue>
    </source>
</reference>
<evidence type="ECO:0008006" key="3">
    <source>
        <dbReference type="Google" id="ProtNLM"/>
    </source>
</evidence>
<proteinExistence type="predicted"/>
<protein>
    <recommendedName>
        <fullName evidence="3">Mos1 transposase HTH domain-containing protein</fullName>
    </recommendedName>
</protein>
<dbReference type="STRING" id="105785.A0A2J7R4W6"/>
<dbReference type="AlphaFoldDB" id="A0A2J7R4W6"/>
<evidence type="ECO:0000313" key="1">
    <source>
        <dbReference type="EMBL" id="PNF35875.1"/>
    </source>
</evidence>
<dbReference type="Proteomes" id="UP000235965">
    <property type="component" value="Unassembled WGS sequence"/>
</dbReference>